<dbReference type="PANTHER" id="PTHR43085">
    <property type="entry name" value="HEXOKINASE FAMILY MEMBER"/>
    <property type="match status" value="1"/>
</dbReference>
<dbReference type="InterPro" id="IPR029056">
    <property type="entry name" value="Ribokinase-like"/>
</dbReference>
<comment type="similarity">
    <text evidence="1">Belongs to the carbohydrate kinase PfkB family.</text>
</comment>
<evidence type="ECO:0000256" key="1">
    <source>
        <dbReference type="ARBA" id="ARBA00010688"/>
    </source>
</evidence>
<comment type="caution">
    <text evidence="5">The sequence shown here is derived from an EMBL/GenBank/DDBJ whole genome shotgun (WGS) entry which is preliminary data.</text>
</comment>
<dbReference type="SUPFAM" id="SSF53613">
    <property type="entry name" value="Ribokinase-like"/>
    <property type="match status" value="1"/>
</dbReference>
<keyword evidence="6" id="KW-1185">Reference proteome</keyword>
<evidence type="ECO:0000259" key="4">
    <source>
        <dbReference type="Pfam" id="PF00294"/>
    </source>
</evidence>
<dbReference type="Pfam" id="PF00294">
    <property type="entry name" value="PfkB"/>
    <property type="match status" value="1"/>
</dbReference>
<dbReference type="Proteomes" id="UP000573327">
    <property type="component" value="Unassembled WGS sequence"/>
</dbReference>
<evidence type="ECO:0000256" key="3">
    <source>
        <dbReference type="ARBA" id="ARBA00022777"/>
    </source>
</evidence>
<dbReference type="EC" id="2.7.1.20" evidence="5"/>
<dbReference type="AlphaFoldDB" id="A0A7W7WJ13"/>
<dbReference type="PROSITE" id="PS00583">
    <property type="entry name" value="PFKB_KINASES_1"/>
    <property type="match status" value="1"/>
</dbReference>
<reference evidence="5 6" key="1">
    <citation type="submission" date="2020-08" db="EMBL/GenBank/DDBJ databases">
        <title>Sequencing the genomes of 1000 actinobacteria strains.</title>
        <authorList>
            <person name="Klenk H.-P."/>
        </authorList>
    </citation>
    <scope>NUCLEOTIDE SEQUENCE [LARGE SCALE GENOMIC DNA]</scope>
    <source>
        <strain evidence="5 6">DSM 44786</strain>
    </source>
</reference>
<evidence type="ECO:0000256" key="2">
    <source>
        <dbReference type="ARBA" id="ARBA00022679"/>
    </source>
</evidence>
<dbReference type="EMBL" id="JACHJR010000001">
    <property type="protein sequence ID" value="MBB4949392.1"/>
    <property type="molecule type" value="Genomic_DNA"/>
</dbReference>
<keyword evidence="2 5" id="KW-0808">Transferase</keyword>
<protein>
    <submittedName>
        <fullName evidence="5">Adenosine kinase</fullName>
        <ecNumber evidence="5">2.7.1.20</ecNumber>
    </submittedName>
</protein>
<name>A0A7W7WJ13_9ACTN</name>
<dbReference type="InterPro" id="IPR050306">
    <property type="entry name" value="PfkB_Carbo_kinase"/>
</dbReference>
<dbReference type="PANTHER" id="PTHR43085:SF46">
    <property type="entry name" value="ADENOSINE KINASE"/>
    <property type="match status" value="1"/>
</dbReference>
<dbReference type="Gene3D" id="3.40.1190.20">
    <property type="match status" value="1"/>
</dbReference>
<dbReference type="GO" id="GO:0004001">
    <property type="term" value="F:adenosine kinase activity"/>
    <property type="evidence" value="ECO:0007669"/>
    <property type="project" value="UniProtKB-EC"/>
</dbReference>
<dbReference type="RefSeq" id="WP_184919695.1">
    <property type="nucleotide sequence ID" value="NZ_JACHJR010000001.1"/>
</dbReference>
<evidence type="ECO:0000313" key="6">
    <source>
        <dbReference type="Proteomes" id="UP000573327"/>
    </source>
</evidence>
<feature type="domain" description="Carbohydrate kinase PfkB" evidence="4">
    <location>
        <begin position="39"/>
        <end position="302"/>
    </location>
</feature>
<evidence type="ECO:0000313" key="5">
    <source>
        <dbReference type="EMBL" id="MBB4949392.1"/>
    </source>
</evidence>
<sequence>MTEPATPGQIVISGSIATDHLMTFPGLISDQLLPDQLTKVSLSFLVDGLKIRRGGVGANIALGLGRLGLRPLLVGAAGADHGEYDDWLRANGVDTRGVLTVPGQYTARFLCTTDRAQNQIASFHPGAMSRAADISLPEVLGRTGPARLVLIGADDPAAMLRRTAECRVAGLPFAADPSQQLARLTGDQVRTLVDGARWLFSNAYERSLLLERTGLTGAELLARVGTWFTTLGADGVLIERQGEPPIEVRPPRELRRADPTGVGDAFRAGVLAGEVWGLPLPVAARVGCLLATLALESVGTQEYVYRPEDFLRRLAEAYGGETAELVRPHVAAKTGGRSSVVGDSMAG</sequence>
<accession>A0A7W7WJ13</accession>
<dbReference type="InterPro" id="IPR002173">
    <property type="entry name" value="Carboh/pur_kinase_PfkB_CS"/>
</dbReference>
<dbReference type="InterPro" id="IPR011611">
    <property type="entry name" value="PfkB_dom"/>
</dbReference>
<organism evidence="5 6">
    <name type="scientific">Kitasatospora gansuensis</name>
    <dbReference type="NCBI Taxonomy" id="258050"/>
    <lineage>
        <taxon>Bacteria</taxon>
        <taxon>Bacillati</taxon>
        <taxon>Actinomycetota</taxon>
        <taxon>Actinomycetes</taxon>
        <taxon>Kitasatosporales</taxon>
        <taxon>Streptomycetaceae</taxon>
        <taxon>Kitasatospora</taxon>
    </lineage>
</organism>
<keyword evidence="3 5" id="KW-0418">Kinase</keyword>
<gene>
    <name evidence="5" type="ORF">F4556_004927</name>
</gene>
<proteinExistence type="inferred from homology"/>